<evidence type="ECO:0000259" key="2">
    <source>
        <dbReference type="Pfam" id="PF11412"/>
    </source>
</evidence>
<name>A0A8X8I9S1_9BACT</name>
<proteinExistence type="predicted"/>
<dbReference type="EMBL" id="FNNO01000002">
    <property type="protein sequence ID" value="SDW35704.1"/>
    <property type="molecule type" value="Genomic_DNA"/>
</dbReference>
<sequence>MKKTIATFVLSFIAVICFAQMSNPVSWTYEAKKKSADTYEIVATAQVAHPWHIYSQNTGKGGPIPTQFSFKKNPLVSLSGKPKEVGKLEKVYDNNFKTDVLFYSNKVQFVQTIKVKGAAKTNLSGTVEYMVCDDSQCLPPTKKSFELKLQ</sequence>
<reference evidence="3 4" key="1">
    <citation type="submission" date="2016-10" db="EMBL/GenBank/DDBJ databases">
        <authorList>
            <person name="Varghese N."/>
            <person name="Submissions S."/>
        </authorList>
    </citation>
    <scope>NUCLEOTIDE SEQUENCE [LARGE SCALE GENOMIC DNA]</scope>
    <source>
        <strain evidence="3 4">DSM 25353</strain>
    </source>
</reference>
<dbReference type="Gene3D" id="2.60.40.1250">
    <property type="entry name" value="Thiol:disulfide interchange protein DsbD, N-terminal domain"/>
    <property type="match status" value="1"/>
</dbReference>
<dbReference type="Proteomes" id="UP000198711">
    <property type="component" value="Unassembled WGS sequence"/>
</dbReference>
<feature type="signal peptide" evidence="1">
    <location>
        <begin position="1"/>
        <end position="19"/>
    </location>
</feature>
<dbReference type="Pfam" id="PF11412">
    <property type="entry name" value="DsbD_N"/>
    <property type="match status" value="1"/>
</dbReference>
<evidence type="ECO:0000313" key="3">
    <source>
        <dbReference type="EMBL" id="SDW35704.1"/>
    </source>
</evidence>
<dbReference type="InterPro" id="IPR028250">
    <property type="entry name" value="DsbDN"/>
</dbReference>
<comment type="caution">
    <text evidence="3">The sequence shown here is derived from an EMBL/GenBank/DDBJ whole genome shotgun (WGS) entry which is preliminary data.</text>
</comment>
<accession>A0A8X8I9S1</accession>
<feature type="chain" id="PRO_5036449537" evidence="1">
    <location>
        <begin position="20"/>
        <end position="150"/>
    </location>
</feature>
<protein>
    <submittedName>
        <fullName evidence="3">Thiol:disulfide interchange protein DsbD</fullName>
    </submittedName>
</protein>
<keyword evidence="4" id="KW-1185">Reference proteome</keyword>
<dbReference type="AlphaFoldDB" id="A0A8X8I9S1"/>
<keyword evidence="1" id="KW-0732">Signal</keyword>
<evidence type="ECO:0000313" key="4">
    <source>
        <dbReference type="Proteomes" id="UP000198711"/>
    </source>
</evidence>
<dbReference type="InterPro" id="IPR036929">
    <property type="entry name" value="DsbDN_sf"/>
</dbReference>
<dbReference type="RefSeq" id="WP_026769255.1">
    <property type="nucleotide sequence ID" value="NZ_FNNO01000002.1"/>
</dbReference>
<feature type="domain" description="Thiol:disulfide interchange protein DsbD N-terminal" evidence="2">
    <location>
        <begin position="35"/>
        <end position="147"/>
    </location>
</feature>
<gene>
    <name evidence="3" type="ORF">SAMN05444410_10291</name>
</gene>
<organism evidence="3 4">
    <name type="scientific">Hydrobacter penzbergensis</name>
    <dbReference type="NCBI Taxonomy" id="1235997"/>
    <lineage>
        <taxon>Bacteria</taxon>
        <taxon>Pseudomonadati</taxon>
        <taxon>Bacteroidota</taxon>
        <taxon>Chitinophagia</taxon>
        <taxon>Chitinophagales</taxon>
        <taxon>Chitinophagaceae</taxon>
        <taxon>Hydrobacter</taxon>
    </lineage>
</organism>
<evidence type="ECO:0000256" key="1">
    <source>
        <dbReference type="SAM" id="SignalP"/>
    </source>
</evidence>